<organism evidence="9 10">
    <name type="scientific">Niastella yeongjuensis</name>
    <dbReference type="NCBI Taxonomy" id="354355"/>
    <lineage>
        <taxon>Bacteria</taxon>
        <taxon>Pseudomonadati</taxon>
        <taxon>Bacteroidota</taxon>
        <taxon>Chitinophagia</taxon>
        <taxon>Chitinophagales</taxon>
        <taxon>Chitinophagaceae</taxon>
        <taxon>Niastella</taxon>
    </lineage>
</organism>
<dbReference type="Gene3D" id="2.60.120.200">
    <property type="match status" value="1"/>
</dbReference>
<reference evidence="10" key="1">
    <citation type="submission" date="2016-04" db="EMBL/GenBank/DDBJ databases">
        <authorList>
            <person name="Chen L."/>
            <person name="Zhuang W."/>
            <person name="Wang G."/>
        </authorList>
    </citation>
    <scope>NUCLEOTIDE SEQUENCE [LARGE SCALE GENOMIC DNA]</scope>
    <source>
        <strain evidence="10">17621</strain>
    </source>
</reference>
<dbReference type="PANTHER" id="PTHR42812:SF12">
    <property type="entry name" value="BETA-XYLOSIDASE-RELATED"/>
    <property type="match status" value="1"/>
</dbReference>
<feature type="active site" description="Proton acceptor" evidence="4">
    <location>
        <position position="38"/>
    </location>
</feature>
<evidence type="ECO:0000259" key="8">
    <source>
        <dbReference type="Pfam" id="PF17851"/>
    </source>
</evidence>
<feature type="signal peptide" evidence="7">
    <location>
        <begin position="1"/>
        <end position="22"/>
    </location>
</feature>
<sequence length="558" mass="62269">MRKLKILAAIACLSLISHFSTAQTAKVNNPILAGFYPDPSICRAGNDYYLVNSTFAYYPGLPIFHSTDLANWEQIGFAMDRPEQLNLDGTHVSGGLFAPTIRFYKGTFYITCTNTSHGGNFIITAKNPRGPWSNPVFLPNVKDIDPSLFFDDNGKAYIVYNSYAPGNKPQYDGHRTIRMYEVDLPTLQTKGEEITLVNGGSDISQKPVWIEGPHIFKYNKSYYLMCAEGGTGYNHSEVIFRSKKAEGPYEPYAGNPILTQRQLNVNRKKSVTSTGHADLVTAPDGSWYAVFLGCRPVNDDNYNTGRETFMAPVQWKEDWPIILPANEPVPDKVSITGATAKNPLPFSSDFLFRDNFKTTALNYRYQFLRTVREPWYQVNSLTGTLTIQLKPATIAEKVNPAFIGYRQAHQRGYASTALTFTPASSQEKAGLLVFQNETHYFYLCQSVDNNQPVLQLYRGPGQNGGEPLLLSTLKIQSDGRQPIQLKIQTNGNAYSFYYAEKGSNSWRAFKEGIDASFLSTHTAGGFVGCMYAMYATSNGAPTNNKAVFNYFESRGNDD</sequence>
<dbReference type="GO" id="GO:0005975">
    <property type="term" value="P:carbohydrate metabolic process"/>
    <property type="evidence" value="ECO:0007669"/>
    <property type="project" value="InterPro"/>
</dbReference>
<keyword evidence="10" id="KW-1185">Reference proteome</keyword>
<evidence type="ECO:0000256" key="1">
    <source>
        <dbReference type="ARBA" id="ARBA00009865"/>
    </source>
</evidence>
<evidence type="ECO:0000256" key="3">
    <source>
        <dbReference type="ARBA" id="ARBA00023295"/>
    </source>
</evidence>
<dbReference type="Pfam" id="PF17851">
    <property type="entry name" value="GH43_C2"/>
    <property type="match status" value="1"/>
</dbReference>
<keyword evidence="2 6" id="KW-0378">Hydrolase</keyword>
<dbReference type="GO" id="GO:0004553">
    <property type="term" value="F:hydrolase activity, hydrolyzing O-glycosyl compounds"/>
    <property type="evidence" value="ECO:0007669"/>
    <property type="project" value="InterPro"/>
</dbReference>
<evidence type="ECO:0000313" key="10">
    <source>
        <dbReference type="Proteomes" id="UP000192610"/>
    </source>
</evidence>
<proteinExistence type="inferred from homology"/>
<dbReference type="InterPro" id="IPR023296">
    <property type="entry name" value="Glyco_hydro_beta-prop_sf"/>
</dbReference>
<dbReference type="InterPro" id="IPR006710">
    <property type="entry name" value="Glyco_hydro_43"/>
</dbReference>
<dbReference type="STRING" id="354355.SAMN05660816_03593"/>
<dbReference type="Gene3D" id="2.115.10.20">
    <property type="entry name" value="Glycosyl hydrolase domain, family 43"/>
    <property type="match status" value="1"/>
</dbReference>
<keyword evidence="7" id="KW-0732">Signal</keyword>
<gene>
    <name evidence="9" type="ORF">A4H97_09745</name>
</gene>
<dbReference type="Proteomes" id="UP000192610">
    <property type="component" value="Unassembled WGS sequence"/>
</dbReference>
<evidence type="ECO:0000313" key="9">
    <source>
        <dbReference type="EMBL" id="OQP44639.1"/>
    </source>
</evidence>
<dbReference type="EMBL" id="LVXG01000034">
    <property type="protein sequence ID" value="OQP44639.1"/>
    <property type="molecule type" value="Genomic_DNA"/>
</dbReference>
<comment type="similarity">
    <text evidence="1 6">Belongs to the glycosyl hydrolase 43 family.</text>
</comment>
<dbReference type="SUPFAM" id="SSF75005">
    <property type="entry name" value="Arabinanase/levansucrase/invertase"/>
    <property type="match status" value="1"/>
</dbReference>
<feature type="site" description="Important for catalytic activity, responsible for pKa modulation of the active site Glu and correct orientation of both the proton donor and substrate" evidence="5">
    <location>
        <position position="145"/>
    </location>
</feature>
<feature type="active site" description="Proton donor" evidence="4">
    <location>
        <position position="211"/>
    </location>
</feature>
<accession>A0A1V9EES8</accession>
<comment type="caution">
    <text evidence="9">The sequence shown here is derived from an EMBL/GenBank/DDBJ whole genome shotgun (WGS) entry which is preliminary data.</text>
</comment>
<evidence type="ECO:0000256" key="5">
    <source>
        <dbReference type="PIRSR" id="PIRSR606710-2"/>
    </source>
</evidence>
<dbReference type="InterPro" id="IPR013320">
    <property type="entry name" value="ConA-like_dom_sf"/>
</dbReference>
<dbReference type="SUPFAM" id="SSF49899">
    <property type="entry name" value="Concanavalin A-like lectins/glucanases"/>
    <property type="match status" value="1"/>
</dbReference>
<dbReference type="InterPro" id="IPR051795">
    <property type="entry name" value="Glycosyl_Hydrlase_43"/>
</dbReference>
<dbReference type="RefSeq" id="WP_081202696.1">
    <property type="nucleotide sequence ID" value="NZ_FOCZ01000006.1"/>
</dbReference>
<evidence type="ECO:0000256" key="4">
    <source>
        <dbReference type="PIRSR" id="PIRSR606710-1"/>
    </source>
</evidence>
<evidence type="ECO:0000256" key="2">
    <source>
        <dbReference type="ARBA" id="ARBA00022801"/>
    </source>
</evidence>
<dbReference type="OrthoDB" id="9801455at2"/>
<feature type="chain" id="PRO_5010699581" evidence="7">
    <location>
        <begin position="23"/>
        <end position="558"/>
    </location>
</feature>
<dbReference type="AlphaFoldDB" id="A0A1V9EES8"/>
<evidence type="ECO:0000256" key="6">
    <source>
        <dbReference type="RuleBase" id="RU361187"/>
    </source>
</evidence>
<dbReference type="Pfam" id="PF04616">
    <property type="entry name" value="Glyco_hydro_43"/>
    <property type="match status" value="1"/>
</dbReference>
<evidence type="ECO:0000256" key="7">
    <source>
        <dbReference type="SAM" id="SignalP"/>
    </source>
</evidence>
<dbReference type="InterPro" id="IPR041542">
    <property type="entry name" value="GH43_C2"/>
</dbReference>
<keyword evidence="3 6" id="KW-0326">Glycosidase</keyword>
<dbReference type="CDD" id="cd18617">
    <property type="entry name" value="GH43_XynB-like"/>
    <property type="match status" value="1"/>
</dbReference>
<feature type="domain" description="Beta-xylosidase C-terminal Concanavalin A-like" evidence="8">
    <location>
        <begin position="353"/>
        <end position="552"/>
    </location>
</feature>
<dbReference type="PANTHER" id="PTHR42812">
    <property type="entry name" value="BETA-XYLOSIDASE"/>
    <property type="match status" value="1"/>
</dbReference>
<protein>
    <submittedName>
        <fullName evidence="9">Xylan 1,4-beta-xylosidase</fullName>
    </submittedName>
</protein>
<name>A0A1V9EES8_9BACT</name>